<proteinExistence type="predicted"/>
<sequence>MSASTAPRRRHLMDPAHPVRPVNDRSLTHTQRWVSSTLAVFTISHLALGIVFAALETPDSATAARIGLNVIAGGFGVIAVAAGLVIHRRSPLSPWLALGVLPTLLGLWLCFS</sequence>
<dbReference type="RefSeq" id="WP_038681682.1">
    <property type="nucleotide sequence ID" value="NZ_BJMC01000014.1"/>
</dbReference>
<accession>A0A0A1DNL5</accession>
<dbReference type="AlphaFoldDB" id="A0A0A1DNL5"/>
<reference evidence="1 2" key="1">
    <citation type="journal article" date="2015" name="Genome Announc.">
        <title>Complete Genome Sequence of Steroid-Transforming Nocardioides simplex VKM Ac-2033D.</title>
        <authorList>
            <person name="Shtratnikova V.Y."/>
            <person name="Schelkunov M.I."/>
            <person name="Pekov Y.A."/>
            <person name="Fokina V.V."/>
            <person name="Logacheva M.D."/>
            <person name="Sokolov S.L."/>
            <person name="Bragin E.Y."/>
            <person name="Ashapkin V.V."/>
            <person name="Donova M.V."/>
        </authorList>
    </citation>
    <scope>NUCLEOTIDE SEQUENCE [LARGE SCALE GENOMIC DNA]</scope>
    <source>
        <strain evidence="1 2">VKM Ac-2033D</strain>
    </source>
</reference>
<keyword evidence="2" id="KW-1185">Reference proteome</keyword>
<dbReference type="STRING" id="2045.KR76_23115"/>
<gene>
    <name evidence="1" type="ORF">KR76_23115</name>
</gene>
<evidence type="ECO:0000313" key="1">
    <source>
        <dbReference type="EMBL" id="AIY18944.1"/>
    </source>
</evidence>
<dbReference type="GeneID" id="96611668"/>
<organism evidence="1 2">
    <name type="scientific">Nocardioides simplex</name>
    <name type="common">Arthrobacter simplex</name>
    <dbReference type="NCBI Taxonomy" id="2045"/>
    <lineage>
        <taxon>Bacteria</taxon>
        <taxon>Bacillati</taxon>
        <taxon>Actinomycetota</taxon>
        <taxon>Actinomycetes</taxon>
        <taxon>Propionibacteriales</taxon>
        <taxon>Nocardioidaceae</taxon>
        <taxon>Pimelobacter</taxon>
    </lineage>
</organism>
<evidence type="ECO:0000313" key="2">
    <source>
        <dbReference type="Proteomes" id="UP000030300"/>
    </source>
</evidence>
<dbReference type="eggNOG" id="ENOG5030834">
    <property type="taxonomic scope" value="Bacteria"/>
</dbReference>
<dbReference type="HOGENOM" id="CLU_2024318_0_0_11"/>
<dbReference type="EMBL" id="CP009896">
    <property type="protein sequence ID" value="AIY18944.1"/>
    <property type="molecule type" value="Genomic_DNA"/>
</dbReference>
<dbReference type="Proteomes" id="UP000030300">
    <property type="component" value="Chromosome"/>
</dbReference>
<protein>
    <submittedName>
        <fullName evidence="1">Uncharacterized protein</fullName>
    </submittedName>
</protein>
<dbReference type="KEGG" id="psim:KR76_23115"/>
<name>A0A0A1DNL5_NOCSI</name>